<proteinExistence type="predicted"/>
<dbReference type="InterPro" id="IPR007922">
    <property type="entry name" value="DciA-like"/>
</dbReference>
<dbReference type="Pfam" id="PF05258">
    <property type="entry name" value="DciA"/>
    <property type="match status" value="1"/>
</dbReference>
<sequence>MRYATREQRLRHRLINQWRNAEGAPLQDLPTLTPDNLLPQILKTWKLDDRLRAEEMTAAWQDIVGAFVAQHTAPDGIKRAVLTIRLAQPAIHHTLMMKKAELLQRLQDRFGEKTIKDIRFRHG</sequence>
<dbReference type="Proteomes" id="UP000306196">
    <property type="component" value="Unassembled WGS sequence"/>
</dbReference>
<name>A0A5R8KBQ1_9BACT</name>
<dbReference type="AlphaFoldDB" id="A0A5R8KBQ1"/>
<reference evidence="1 2" key="1">
    <citation type="submission" date="2019-05" db="EMBL/GenBank/DDBJ databases">
        <title>Verrucobacter flavum gen. nov., sp. nov. a new member of the family Verrucomicrobiaceae.</title>
        <authorList>
            <person name="Szuroczki S."/>
            <person name="Abbaszade G."/>
            <person name="Szabo A."/>
            <person name="Felfoldi T."/>
            <person name="Schumann P."/>
            <person name="Boka K."/>
            <person name="Keki Z."/>
            <person name="Toumi M."/>
            <person name="Toth E."/>
        </authorList>
    </citation>
    <scope>NUCLEOTIDE SEQUENCE [LARGE SCALE GENOMIC DNA]</scope>
    <source>
        <strain evidence="1 2">MG-N-17</strain>
    </source>
</reference>
<dbReference type="EMBL" id="VAUV01000011">
    <property type="protein sequence ID" value="TLD69730.1"/>
    <property type="molecule type" value="Genomic_DNA"/>
</dbReference>
<dbReference type="PANTHER" id="PTHR36456:SF1">
    <property type="entry name" value="UPF0232 PROTEIN SCO3875"/>
    <property type="match status" value="1"/>
</dbReference>
<evidence type="ECO:0000313" key="1">
    <source>
        <dbReference type="EMBL" id="TLD69730.1"/>
    </source>
</evidence>
<organism evidence="1 2">
    <name type="scientific">Phragmitibacter flavus</name>
    <dbReference type="NCBI Taxonomy" id="2576071"/>
    <lineage>
        <taxon>Bacteria</taxon>
        <taxon>Pseudomonadati</taxon>
        <taxon>Verrucomicrobiota</taxon>
        <taxon>Verrucomicrobiia</taxon>
        <taxon>Verrucomicrobiales</taxon>
        <taxon>Verrucomicrobiaceae</taxon>
        <taxon>Phragmitibacter</taxon>
    </lineage>
</organism>
<dbReference type="PANTHER" id="PTHR36456">
    <property type="entry name" value="UPF0232 PROTEIN SCO3875"/>
    <property type="match status" value="1"/>
</dbReference>
<protein>
    <submittedName>
        <fullName evidence="1">DUF721 domain-containing protein</fullName>
    </submittedName>
</protein>
<dbReference type="RefSeq" id="WP_138087190.1">
    <property type="nucleotide sequence ID" value="NZ_VAUV01000011.1"/>
</dbReference>
<dbReference type="OrthoDB" id="192707at2"/>
<evidence type="ECO:0000313" key="2">
    <source>
        <dbReference type="Proteomes" id="UP000306196"/>
    </source>
</evidence>
<accession>A0A5R8KBQ1</accession>
<keyword evidence="2" id="KW-1185">Reference proteome</keyword>
<comment type="caution">
    <text evidence="1">The sequence shown here is derived from an EMBL/GenBank/DDBJ whole genome shotgun (WGS) entry which is preliminary data.</text>
</comment>
<gene>
    <name evidence="1" type="ORF">FEM03_15495</name>
</gene>